<evidence type="ECO:0000313" key="3">
    <source>
        <dbReference type="EMBL" id="SFG74121.1"/>
    </source>
</evidence>
<dbReference type="PROSITE" id="PS51186">
    <property type="entry name" value="GNAT"/>
    <property type="match status" value="1"/>
</dbReference>
<dbReference type="PANTHER" id="PTHR31435:SF10">
    <property type="entry name" value="BSR4717 PROTEIN"/>
    <property type="match status" value="1"/>
</dbReference>
<feature type="domain" description="N-acetyltransferase" evidence="1">
    <location>
        <begin position="1"/>
        <end position="92"/>
    </location>
</feature>
<dbReference type="InterPro" id="IPR045057">
    <property type="entry name" value="Gcn5-rel_NAT"/>
</dbReference>
<organism evidence="3 4">
    <name type="scientific">Corynebacterium spheniscorum</name>
    <dbReference type="NCBI Taxonomy" id="185761"/>
    <lineage>
        <taxon>Bacteria</taxon>
        <taxon>Bacillati</taxon>
        <taxon>Actinomycetota</taxon>
        <taxon>Actinomycetes</taxon>
        <taxon>Mycobacteriales</taxon>
        <taxon>Corynebacteriaceae</taxon>
        <taxon>Corynebacterium</taxon>
    </lineage>
</organism>
<dbReference type="CDD" id="cd04301">
    <property type="entry name" value="NAT_SF"/>
    <property type="match status" value="1"/>
</dbReference>
<dbReference type="Proteomes" id="UP000199065">
    <property type="component" value="Unassembled WGS sequence"/>
</dbReference>
<dbReference type="EMBL" id="FOPJ01000012">
    <property type="protein sequence ID" value="SFG74121.1"/>
    <property type="molecule type" value="Genomic_DNA"/>
</dbReference>
<dbReference type="OrthoDB" id="5405911at2"/>
<dbReference type="SUPFAM" id="SSF55729">
    <property type="entry name" value="Acyl-CoA N-acyltransferases (Nat)"/>
    <property type="match status" value="1"/>
</dbReference>
<dbReference type="AlphaFoldDB" id="A0A1I2UHB7"/>
<dbReference type="PANTHER" id="PTHR31435">
    <property type="entry name" value="PROTEIN NATD1"/>
    <property type="match status" value="1"/>
</dbReference>
<keyword evidence="4" id="KW-1185">Reference proteome</keyword>
<dbReference type="GO" id="GO:0016747">
    <property type="term" value="F:acyltransferase activity, transferring groups other than amino-acyl groups"/>
    <property type="evidence" value="ECO:0007669"/>
    <property type="project" value="InterPro"/>
</dbReference>
<dbReference type="Gene3D" id="3.40.630.30">
    <property type="match status" value="1"/>
</dbReference>
<dbReference type="InterPro" id="IPR016181">
    <property type="entry name" value="Acyl_CoA_acyltransferase"/>
</dbReference>
<reference evidence="3 4" key="1">
    <citation type="submission" date="2016-10" db="EMBL/GenBank/DDBJ databases">
        <authorList>
            <person name="de Groot N.N."/>
        </authorList>
    </citation>
    <scope>NUCLEOTIDE SEQUENCE [LARGE SCALE GENOMIC DNA]</scope>
    <source>
        <strain>J11</strain>
        <strain evidence="4">PG 39</strain>
    </source>
</reference>
<evidence type="ECO:0000259" key="2">
    <source>
        <dbReference type="PROSITE" id="PS51729"/>
    </source>
</evidence>
<dbReference type="InterPro" id="IPR000182">
    <property type="entry name" value="GNAT_dom"/>
</dbReference>
<dbReference type="Pfam" id="PF14542">
    <property type="entry name" value="Acetyltransf_CG"/>
    <property type="match status" value="1"/>
</dbReference>
<evidence type="ECO:0000313" key="4">
    <source>
        <dbReference type="Proteomes" id="UP000199065"/>
    </source>
</evidence>
<feature type="domain" description="N-acetyltransferase" evidence="2">
    <location>
        <begin position="4"/>
        <end position="92"/>
    </location>
</feature>
<dbReference type="STRING" id="185761.SAMN05660282_01810"/>
<dbReference type="PROSITE" id="PS51729">
    <property type="entry name" value="GNAT_YJDJ"/>
    <property type="match status" value="1"/>
</dbReference>
<gene>
    <name evidence="3" type="ORF">SAMN05660282_01810</name>
</gene>
<name>A0A1I2UHB7_9CORY</name>
<protein>
    <submittedName>
        <fullName evidence="3">Uncharacterized protein</fullName>
    </submittedName>
</protein>
<sequence>MEIEHNSAKHTFEIRDEEGTLAGHADYRPLGEDSVDFDHTVIDPAFRGQGLSTPLIQAALDEARAQGWQVKASCSAVAHFIDKNPEYRELLG</sequence>
<evidence type="ECO:0000259" key="1">
    <source>
        <dbReference type="PROSITE" id="PS51186"/>
    </source>
</evidence>
<proteinExistence type="predicted"/>
<accession>A0A1I2UHB7</accession>
<dbReference type="RefSeq" id="WP_092286575.1">
    <property type="nucleotide sequence ID" value="NZ_FOPJ01000012.1"/>
</dbReference>
<dbReference type="InterPro" id="IPR031165">
    <property type="entry name" value="GNAT_YJDJ"/>
</dbReference>